<evidence type="ECO:0008006" key="4">
    <source>
        <dbReference type="Google" id="ProtNLM"/>
    </source>
</evidence>
<evidence type="ECO:0000313" key="3">
    <source>
        <dbReference type="Proteomes" id="UP000002038"/>
    </source>
</evidence>
<dbReference type="EMBL" id="GG657460">
    <property type="protein sequence ID" value="OAT10594.1"/>
    <property type="molecule type" value="Genomic_DNA"/>
</dbReference>
<name>A0A179URF4_BLAGS</name>
<dbReference type="KEGG" id="bgh:BDBG_06415"/>
<dbReference type="Proteomes" id="UP000002038">
    <property type="component" value="Unassembled WGS sequence"/>
</dbReference>
<evidence type="ECO:0000313" key="2">
    <source>
        <dbReference type="EMBL" id="OAT10594.1"/>
    </source>
</evidence>
<reference evidence="3" key="1">
    <citation type="journal article" date="2015" name="PLoS Genet.">
        <title>The dynamic genome and transcriptome of the human fungal pathogen Blastomyces and close relative Emmonsia.</title>
        <authorList>
            <person name="Munoz J.F."/>
            <person name="Gauthier G.M."/>
            <person name="Desjardins C.A."/>
            <person name="Gallo J.E."/>
            <person name="Holder J."/>
            <person name="Sullivan T.D."/>
            <person name="Marty A.J."/>
            <person name="Carmen J.C."/>
            <person name="Chen Z."/>
            <person name="Ding L."/>
            <person name="Gujja S."/>
            <person name="Magrini V."/>
            <person name="Misas E."/>
            <person name="Mitreva M."/>
            <person name="Priest M."/>
            <person name="Saif S."/>
            <person name="Whiston E.A."/>
            <person name="Young S."/>
            <person name="Zeng Q."/>
            <person name="Goldman W.E."/>
            <person name="Mardis E.R."/>
            <person name="Taylor J.W."/>
            <person name="McEwen J.G."/>
            <person name="Clay O.K."/>
            <person name="Klein B.S."/>
            <person name="Cuomo C.A."/>
        </authorList>
    </citation>
    <scope>NUCLEOTIDE SEQUENCE [LARGE SCALE GENOMIC DNA]</scope>
    <source>
        <strain evidence="3">SLH14081</strain>
    </source>
</reference>
<keyword evidence="3" id="KW-1185">Reference proteome</keyword>
<accession>A0A179URF4</accession>
<dbReference type="AlphaFoldDB" id="A0A179URF4"/>
<proteinExistence type="predicted"/>
<dbReference type="VEuPathDB" id="FungiDB:BDBG_06415"/>
<organism evidence="2 3">
    <name type="scientific">Blastomyces gilchristii (strain SLH14081)</name>
    <name type="common">Blastomyces dermatitidis</name>
    <dbReference type="NCBI Taxonomy" id="559298"/>
    <lineage>
        <taxon>Eukaryota</taxon>
        <taxon>Fungi</taxon>
        <taxon>Dikarya</taxon>
        <taxon>Ascomycota</taxon>
        <taxon>Pezizomycotina</taxon>
        <taxon>Eurotiomycetes</taxon>
        <taxon>Eurotiomycetidae</taxon>
        <taxon>Onygenales</taxon>
        <taxon>Ajellomycetaceae</taxon>
        <taxon>Blastomyces</taxon>
    </lineage>
</organism>
<gene>
    <name evidence="2" type="ORF">BDBG_06415</name>
</gene>
<dbReference type="GeneID" id="8503469"/>
<sequence>MQLIKSHLALVASSGLVRAVAATSTTLTAAYSSPMVPPINSPTPLVQSCNRISERYVARGTLKDILELQFCPDMVKLQPLVPDNDVIK</sequence>
<feature type="chain" id="PRO_5008107513" description="Secreted protein" evidence="1">
    <location>
        <begin position="23"/>
        <end position="88"/>
    </location>
</feature>
<keyword evidence="1" id="KW-0732">Signal</keyword>
<evidence type="ECO:0000256" key="1">
    <source>
        <dbReference type="SAM" id="SignalP"/>
    </source>
</evidence>
<protein>
    <recommendedName>
        <fullName evidence="4">Secreted protein</fullName>
    </recommendedName>
</protein>
<dbReference type="RefSeq" id="XP_031579414.1">
    <property type="nucleotide sequence ID" value="XM_031722600.1"/>
</dbReference>
<feature type="signal peptide" evidence="1">
    <location>
        <begin position="1"/>
        <end position="22"/>
    </location>
</feature>